<sequence length="133" mass="15836">MMEPAEKIAIRYYSTIDYMHVIVLYIKALAGISTENEQVIQEMCCWRQMQMLIGNRKFPFERHRKSLDDMLVRLMNGYGFRVTLTCHRPYVFKNEFLERSNLFEKLSYNQQTILYCGSKFLIKLAEITVSETI</sequence>
<dbReference type="Proteomes" id="UP001217089">
    <property type="component" value="Unassembled WGS sequence"/>
</dbReference>
<evidence type="ECO:0000313" key="2">
    <source>
        <dbReference type="Proteomes" id="UP001217089"/>
    </source>
</evidence>
<organism evidence="1 2">
    <name type="scientific">Tegillarca granosa</name>
    <name type="common">Malaysian cockle</name>
    <name type="synonym">Anadara granosa</name>
    <dbReference type="NCBI Taxonomy" id="220873"/>
    <lineage>
        <taxon>Eukaryota</taxon>
        <taxon>Metazoa</taxon>
        <taxon>Spiralia</taxon>
        <taxon>Lophotrochozoa</taxon>
        <taxon>Mollusca</taxon>
        <taxon>Bivalvia</taxon>
        <taxon>Autobranchia</taxon>
        <taxon>Pteriomorphia</taxon>
        <taxon>Arcoida</taxon>
        <taxon>Arcoidea</taxon>
        <taxon>Arcidae</taxon>
        <taxon>Tegillarca</taxon>
    </lineage>
</organism>
<evidence type="ECO:0000313" key="1">
    <source>
        <dbReference type="EMBL" id="KAJ8308979.1"/>
    </source>
</evidence>
<comment type="caution">
    <text evidence="1">The sequence shown here is derived from an EMBL/GenBank/DDBJ whole genome shotgun (WGS) entry which is preliminary data.</text>
</comment>
<keyword evidence="2" id="KW-1185">Reference proteome</keyword>
<accession>A0ABQ9EUX2</accession>
<name>A0ABQ9EUX2_TEGGR</name>
<protein>
    <submittedName>
        <fullName evidence="1">Uncharacterized protein</fullName>
    </submittedName>
</protein>
<gene>
    <name evidence="1" type="ORF">KUTeg_013853</name>
</gene>
<reference evidence="1 2" key="1">
    <citation type="submission" date="2022-12" db="EMBL/GenBank/DDBJ databases">
        <title>Chromosome-level genome of Tegillarca granosa.</title>
        <authorList>
            <person name="Kim J."/>
        </authorList>
    </citation>
    <scope>NUCLEOTIDE SEQUENCE [LARGE SCALE GENOMIC DNA]</scope>
    <source>
        <strain evidence="1">Teg-2019</strain>
        <tissue evidence="1">Adductor muscle</tissue>
    </source>
</reference>
<proteinExistence type="predicted"/>
<dbReference type="EMBL" id="JARBDR010000657">
    <property type="protein sequence ID" value="KAJ8308979.1"/>
    <property type="molecule type" value="Genomic_DNA"/>
</dbReference>